<evidence type="ECO:0000259" key="13">
    <source>
        <dbReference type="Pfam" id="PF01113"/>
    </source>
</evidence>
<keyword evidence="4" id="KW-0220">Diaminopimelate biosynthesis</keyword>
<dbReference type="SUPFAM" id="SSF55347">
    <property type="entry name" value="Glyceraldehyde-3-phosphate dehydrogenase-like, C-terminal domain"/>
    <property type="match status" value="1"/>
</dbReference>
<evidence type="ECO:0000256" key="10">
    <source>
        <dbReference type="ARBA" id="ARBA00049080"/>
    </source>
</evidence>
<gene>
    <name evidence="15" type="ordered locus">Aasi_0304</name>
</gene>
<evidence type="ECO:0000259" key="14">
    <source>
        <dbReference type="Pfam" id="PF05173"/>
    </source>
</evidence>
<dbReference type="OrthoDB" id="9790352at2"/>
<dbReference type="Gene3D" id="3.40.50.720">
    <property type="entry name" value="NAD(P)-binding Rossmann-like Domain"/>
    <property type="match status" value="1"/>
</dbReference>
<proteinExistence type="inferred from homology"/>
<evidence type="ECO:0000256" key="6">
    <source>
        <dbReference type="ARBA" id="ARBA00023027"/>
    </source>
</evidence>
<dbReference type="HOGENOM" id="CLU_047479_1_0_10"/>
<dbReference type="EMBL" id="CP001102">
    <property type="protein sequence ID" value="ACE05740.1"/>
    <property type="molecule type" value="Genomic_DNA"/>
</dbReference>
<evidence type="ECO:0000256" key="11">
    <source>
        <dbReference type="ARBA" id="ARBA00049396"/>
    </source>
</evidence>
<evidence type="ECO:0000256" key="12">
    <source>
        <dbReference type="NCBIfam" id="TIGR00036"/>
    </source>
</evidence>
<feature type="domain" description="Dihydrodipicolinate reductase C-terminal" evidence="14">
    <location>
        <begin position="107"/>
        <end position="236"/>
    </location>
</feature>
<dbReference type="GO" id="GO:0019877">
    <property type="term" value="P:diaminopimelate biosynthetic process"/>
    <property type="evidence" value="ECO:0007669"/>
    <property type="project" value="UniProtKB-KW"/>
</dbReference>
<dbReference type="NCBIfam" id="TIGR00036">
    <property type="entry name" value="dapB"/>
    <property type="match status" value="1"/>
</dbReference>
<dbReference type="STRING" id="452471.Aasi_0304"/>
<comment type="catalytic activity">
    <reaction evidence="11">
        <text>(S)-2,3,4,5-tetrahydrodipicolinate + NAD(+) + H2O = (2S,4S)-4-hydroxy-2,3,4,5-tetrahydrodipicolinate + NADH + H(+)</text>
        <dbReference type="Rhea" id="RHEA:35323"/>
        <dbReference type="ChEBI" id="CHEBI:15377"/>
        <dbReference type="ChEBI" id="CHEBI:15378"/>
        <dbReference type="ChEBI" id="CHEBI:16845"/>
        <dbReference type="ChEBI" id="CHEBI:57540"/>
        <dbReference type="ChEBI" id="CHEBI:57945"/>
        <dbReference type="ChEBI" id="CHEBI:67139"/>
        <dbReference type="EC" id="1.17.1.8"/>
    </reaction>
</comment>
<dbReference type="InterPro" id="IPR036291">
    <property type="entry name" value="NAD(P)-bd_dom_sf"/>
</dbReference>
<evidence type="ECO:0000256" key="1">
    <source>
        <dbReference type="ARBA" id="ARBA00006642"/>
    </source>
</evidence>
<keyword evidence="16" id="KW-1185">Reference proteome</keyword>
<feature type="domain" description="Dihydrodipicolinate reductase N-terminal" evidence="13">
    <location>
        <begin position="1"/>
        <end position="103"/>
    </location>
</feature>
<dbReference type="eggNOG" id="COG0289">
    <property type="taxonomic scope" value="Bacteria"/>
</dbReference>
<dbReference type="GO" id="GO:0009089">
    <property type="term" value="P:lysine biosynthetic process via diaminopimelate"/>
    <property type="evidence" value="ECO:0007669"/>
    <property type="project" value="UniProtKB-UniRule"/>
</dbReference>
<reference evidence="15 16" key="1">
    <citation type="journal article" date="2010" name="J. Bacteriol.">
        <title>The genome of the amoeba symbiont 'Candidatus Amoebophilus asiaticus' reveals common mechanisms for host cell interaction among amoeba-associated bacteria.</title>
        <authorList>
            <person name="Schmitz-Esser S."/>
            <person name="Tischler P."/>
            <person name="Arnold R."/>
            <person name="Montanaro J."/>
            <person name="Wagner M."/>
            <person name="Rattei T."/>
            <person name="Horn M."/>
        </authorList>
    </citation>
    <scope>NUCLEOTIDE SEQUENCE [LARGE SCALE GENOMIC DNA]</scope>
    <source>
        <strain evidence="15 16">5a2</strain>
    </source>
</reference>
<dbReference type="KEGG" id="aas:Aasi_0304"/>
<evidence type="ECO:0000313" key="16">
    <source>
        <dbReference type="Proteomes" id="UP000001227"/>
    </source>
</evidence>
<dbReference type="InterPro" id="IPR022663">
    <property type="entry name" value="DapB_C"/>
</dbReference>
<dbReference type="PANTHER" id="PTHR20836">
    <property type="entry name" value="DIHYDRODIPICOLINATE REDUCTASE"/>
    <property type="match status" value="1"/>
</dbReference>
<dbReference type="Pfam" id="PF01113">
    <property type="entry name" value="DapB_N"/>
    <property type="match status" value="1"/>
</dbReference>
<dbReference type="SUPFAM" id="SSF51735">
    <property type="entry name" value="NAD(P)-binding Rossmann-fold domains"/>
    <property type="match status" value="1"/>
</dbReference>
<evidence type="ECO:0000313" key="15">
    <source>
        <dbReference type="EMBL" id="ACE05740.1"/>
    </source>
</evidence>
<evidence type="ECO:0000256" key="9">
    <source>
        <dbReference type="ARBA" id="ARBA00038983"/>
    </source>
</evidence>
<comment type="catalytic activity">
    <reaction evidence="10">
        <text>(S)-2,3,4,5-tetrahydrodipicolinate + NADP(+) + H2O = (2S,4S)-4-hydroxy-2,3,4,5-tetrahydrodipicolinate + NADPH + H(+)</text>
        <dbReference type="Rhea" id="RHEA:35331"/>
        <dbReference type="ChEBI" id="CHEBI:15377"/>
        <dbReference type="ChEBI" id="CHEBI:15378"/>
        <dbReference type="ChEBI" id="CHEBI:16845"/>
        <dbReference type="ChEBI" id="CHEBI:57783"/>
        <dbReference type="ChEBI" id="CHEBI:58349"/>
        <dbReference type="ChEBI" id="CHEBI:67139"/>
        <dbReference type="EC" id="1.17.1.8"/>
    </reaction>
</comment>
<evidence type="ECO:0000256" key="8">
    <source>
        <dbReference type="ARBA" id="ARBA00037922"/>
    </source>
</evidence>
<keyword evidence="6" id="KW-0520">NAD</keyword>
<keyword evidence="5" id="KW-0560">Oxidoreductase</keyword>
<dbReference type="EC" id="1.17.1.8" evidence="9 12"/>
<protein>
    <recommendedName>
        <fullName evidence="9 12">4-hydroxy-tetrahydrodipicolinate reductase</fullName>
        <ecNumber evidence="9 12">1.17.1.8</ecNumber>
    </recommendedName>
</protein>
<organism evidence="15 16">
    <name type="scientific">Amoebophilus asiaticus (strain 5a2)</name>
    <dbReference type="NCBI Taxonomy" id="452471"/>
    <lineage>
        <taxon>Bacteria</taxon>
        <taxon>Pseudomonadati</taxon>
        <taxon>Bacteroidota</taxon>
        <taxon>Cytophagia</taxon>
        <taxon>Cytophagales</taxon>
        <taxon>Amoebophilaceae</taxon>
        <taxon>Candidatus Amoebophilus</taxon>
    </lineage>
</organism>
<dbReference type="Gene3D" id="3.30.360.10">
    <property type="entry name" value="Dihydrodipicolinate Reductase, domain 2"/>
    <property type="match status" value="1"/>
</dbReference>
<dbReference type="InterPro" id="IPR023940">
    <property type="entry name" value="DHDPR_bac"/>
</dbReference>
<dbReference type="GO" id="GO:0008839">
    <property type="term" value="F:4-hydroxy-tetrahydrodipicolinate reductase"/>
    <property type="evidence" value="ECO:0007669"/>
    <property type="project" value="UniProtKB-UniRule"/>
</dbReference>
<keyword evidence="7" id="KW-0457">Lysine biosynthesis</keyword>
<comment type="similarity">
    <text evidence="1">Belongs to the DapB family.</text>
</comment>
<dbReference type="PIRSF" id="PIRSF000161">
    <property type="entry name" value="DHPR"/>
    <property type="match status" value="1"/>
</dbReference>
<keyword evidence="3" id="KW-0521">NADP</keyword>
<keyword evidence="2" id="KW-0028">Amino-acid biosynthesis</keyword>
<comment type="pathway">
    <text evidence="8">Amino-acid biosynthesis; L-lysine biosynthesis via DAP pathway; (S)-tetrahydrodipicolinate from L-aspartate: step 4/4.</text>
</comment>
<accession>B3ER88</accession>
<sequence length="240" mass="26842">MKIALIGYGKMGKAIEQIALQRKHHITYRIDYQSESLIKQLTPETVDLAIEFSQPEAAYNNIYTCLQQGIPVISGTTGWLTHQPAIEQYCQETQGTFFYAANFSLAVQILFKLNALLAKYMNYLPGYTVSIEEIHHITKKDQPSGTSIQLAEDIIKNSATKTKWTNTAMQEPDAVSIISQRISESPGTHIINYSSSLESLELKHTAHSRESFAQGIVLVAEWIQGKKGVLGMDDFLNLES</sequence>
<dbReference type="PANTHER" id="PTHR20836:SF0">
    <property type="entry name" value="4-HYDROXY-TETRAHYDRODIPICOLINATE REDUCTASE 1, CHLOROPLASTIC-RELATED"/>
    <property type="match status" value="1"/>
</dbReference>
<dbReference type="GO" id="GO:0005829">
    <property type="term" value="C:cytosol"/>
    <property type="evidence" value="ECO:0007669"/>
    <property type="project" value="TreeGrafter"/>
</dbReference>
<dbReference type="InterPro" id="IPR000846">
    <property type="entry name" value="DapB_N"/>
</dbReference>
<name>B3ER88_AMOA5</name>
<dbReference type="Proteomes" id="UP000001227">
    <property type="component" value="Chromosome"/>
</dbReference>
<evidence type="ECO:0000256" key="4">
    <source>
        <dbReference type="ARBA" id="ARBA00022915"/>
    </source>
</evidence>
<evidence type="ECO:0000256" key="5">
    <source>
        <dbReference type="ARBA" id="ARBA00023002"/>
    </source>
</evidence>
<evidence type="ECO:0000256" key="2">
    <source>
        <dbReference type="ARBA" id="ARBA00022605"/>
    </source>
</evidence>
<dbReference type="RefSeq" id="WP_012472504.1">
    <property type="nucleotide sequence ID" value="NC_010830.1"/>
</dbReference>
<dbReference type="Pfam" id="PF05173">
    <property type="entry name" value="DapB_C"/>
    <property type="match status" value="1"/>
</dbReference>
<evidence type="ECO:0000256" key="3">
    <source>
        <dbReference type="ARBA" id="ARBA00022857"/>
    </source>
</evidence>
<evidence type="ECO:0000256" key="7">
    <source>
        <dbReference type="ARBA" id="ARBA00023154"/>
    </source>
</evidence>
<dbReference type="AlphaFoldDB" id="B3ER88"/>